<dbReference type="AlphaFoldDB" id="W9I5M1"/>
<sequence>MKLSIVYTLFLAQGIIAMPRFHTKAKAAGDEIIYA</sequence>
<gene>
    <name evidence="1" type="ORF">FOYG_09193</name>
</gene>
<dbReference type="HOGENOM" id="CLU_3368510_0_0_1"/>
<name>W9I5M1_FUSOX</name>
<dbReference type="EMBL" id="JH717844">
    <property type="protein sequence ID" value="EWY87801.1"/>
    <property type="molecule type" value="Genomic_DNA"/>
</dbReference>
<accession>W9I5M1</accession>
<organism evidence="1 2">
    <name type="scientific">Fusarium oxysporum NRRL 32931</name>
    <dbReference type="NCBI Taxonomy" id="660029"/>
    <lineage>
        <taxon>Eukaryota</taxon>
        <taxon>Fungi</taxon>
        <taxon>Dikarya</taxon>
        <taxon>Ascomycota</taxon>
        <taxon>Pezizomycotina</taxon>
        <taxon>Sordariomycetes</taxon>
        <taxon>Hypocreomycetidae</taxon>
        <taxon>Hypocreales</taxon>
        <taxon>Nectriaceae</taxon>
        <taxon>Fusarium</taxon>
        <taxon>Fusarium oxysporum species complex</taxon>
    </lineage>
</organism>
<proteinExistence type="predicted"/>
<dbReference type="OrthoDB" id="5018468at2759"/>
<evidence type="ECO:0000313" key="1">
    <source>
        <dbReference type="EMBL" id="EWY87801.1"/>
    </source>
</evidence>
<evidence type="ECO:0000313" key="2">
    <source>
        <dbReference type="Proteomes" id="UP000030753"/>
    </source>
</evidence>
<dbReference type="Proteomes" id="UP000030753">
    <property type="component" value="Unassembled WGS sequence"/>
</dbReference>
<reference evidence="1 2" key="1">
    <citation type="submission" date="2011-06" db="EMBL/GenBank/DDBJ databases">
        <title>The Genome Sequence of Fusarium oxysporum FOSC 3-a.</title>
        <authorList>
            <consortium name="The Broad Institute Genome Sequencing Platform"/>
            <person name="Ma L.-J."/>
            <person name="Gale L.R."/>
            <person name="Schwartz D.C."/>
            <person name="Zhou S."/>
            <person name="Corby-Kistler H."/>
            <person name="Young S.K."/>
            <person name="Zeng Q."/>
            <person name="Gargeya S."/>
            <person name="Fitzgerald M."/>
            <person name="Haas B."/>
            <person name="Abouelleil A."/>
            <person name="Alvarado L."/>
            <person name="Arachchi H.M."/>
            <person name="Berlin A."/>
            <person name="Brown A."/>
            <person name="Chapman S.B."/>
            <person name="Chen Z."/>
            <person name="Dunbar C."/>
            <person name="Freedman E."/>
            <person name="Gearin G."/>
            <person name="Gellesch M."/>
            <person name="Goldberg J."/>
            <person name="Griggs A."/>
            <person name="Gujja S."/>
            <person name="Heiman D."/>
            <person name="Howarth C."/>
            <person name="Larson L."/>
            <person name="Lui A."/>
            <person name="MacDonald P.J.P."/>
            <person name="Mehta T."/>
            <person name="Montmayeur A."/>
            <person name="Murphy C."/>
            <person name="Neiman D."/>
            <person name="Pearson M."/>
            <person name="Priest M."/>
            <person name="Roberts A."/>
            <person name="Saif S."/>
            <person name="Shea T."/>
            <person name="Shenoy N."/>
            <person name="Sisk P."/>
            <person name="Stolte C."/>
            <person name="Sykes S."/>
            <person name="Wortman J."/>
            <person name="Nusbaum C."/>
            <person name="Birren B."/>
        </authorList>
    </citation>
    <scope>NUCLEOTIDE SEQUENCE [LARGE SCALE GENOMIC DNA]</scope>
    <source>
        <strain evidence="2">FOSC 3-a</strain>
    </source>
</reference>
<protein>
    <submittedName>
        <fullName evidence="1">Uncharacterized protein</fullName>
    </submittedName>
</protein>